<feature type="domain" description="AMP-dependent synthetase/ligase" evidence="1">
    <location>
        <begin position="9"/>
        <end position="374"/>
    </location>
</feature>
<dbReference type="GO" id="GO:0031177">
    <property type="term" value="F:phosphopantetheine binding"/>
    <property type="evidence" value="ECO:0007669"/>
    <property type="project" value="TreeGrafter"/>
</dbReference>
<keyword evidence="3" id="KW-1185">Reference proteome</keyword>
<name>A0A5B7TR77_9FLAO</name>
<dbReference type="RefSeq" id="WP_138949694.1">
    <property type="nucleotide sequence ID" value="NZ_CP040749.1"/>
</dbReference>
<dbReference type="SUPFAM" id="SSF56801">
    <property type="entry name" value="Acetyl-CoA synthetase-like"/>
    <property type="match status" value="1"/>
</dbReference>
<evidence type="ECO:0000259" key="1">
    <source>
        <dbReference type="Pfam" id="PF00501"/>
    </source>
</evidence>
<dbReference type="PANTHER" id="PTHR45527:SF1">
    <property type="entry name" value="FATTY ACID SYNTHASE"/>
    <property type="match status" value="1"/>
</dbReference>
<dbReference type="PANTHER" id="PTHR45527">
    <property type="entry name" value="NONRIBOSOMAL PEPTIDE SYNTHETASE"/>
    <property type="match status" value="1"/>
</dbReference>
<dbReference type="KEGG" id="fbe:FF125_10330"/>
<reference evidence="2 3" key="1">
    <citation type="submission" date="2019-05" db="EMBL/GenBank/DDBJ databases">
        <title>Algicella ahnfeltiae gen. nov., sp. nov., a novel marine bacterium of the family Flavobacteriaceae isolated from a red alga.</title>
        <authorList>
            <person name="Nedashkovskaya O.I."/>
            <person name="Kukhlevskiy A.D."/>
            <person name="Kim S.-G."/>
            <person name="Zhukova N.V."/>
            <person name="Mikhailov V.V."/>
        </authorList>
    </citation>
    <scope>NUCLEOTIDE SEQUENCE [LARGE SCALE GENOMIC DNA]</scope>
    <source>
        <strain evidence="2 3">10Alg115</strain>
    </source>
</reference>
<accession>A0A5B7TR77</accession>
<organism evidence="2 3">
    <name type="scientific">Aureibaculum algae</name>
    <dbReference type="NCBI Taxonomy" id="2584122"/>
    <lineage>
        <taxon>Bacteria</taxon>
        <taxon>Pseudomonadati</taxon>
        <taxon>Bacteroidota</taxon>
        <taxon>Flavobacteriia</taxon>
        <taxon>Flavobacteriales</taxon>
        <taxon>Flavobacteriaceae</taxon>
        <taxon>Aureibaculum</taxon>
    </lineage>
</organism>
<dbReference type="GO" id="GO:0044550">
    <property type="term" value="P:secondary metabolite biosynthetic process"/>
    <property type="evidence" value="ECO:0007669"/>
    <property type="project" value="TreeGrafter"/>
</dbReference>
<sequence length="515" mass="58136">MNLYSIFNNSKQNYPNNIALMVDKIPYSYKKLSVIIGEISNELLKSDGNQVALLAHKSVVAYAGLLAALKSGKTYVPLNPKFPNSRNKKIISLSESSVVIVDNRCIKSLIELLPLLNEPITFIFPETQKENIPEIASHHFVVSKEDLTKENDIIVDVEKDHLAYLLFTSGSTGVPKGVPISHNNVLSYTEYMYNRYDVLPTDRFSHVPDLTFDLSVHDLYLSFRGGAGLYCVPDNVVMAPAKFINTHQLTFWCSVPSLVQIMGRFKMLKPSNFPSIRWSMFCGEPLPKNVAIQWQGAAVNTQIDNVYGPTETTVSITYYVLPKKAEDIKEKNGVVCIGTVFDTQELCLVDENDIPNDVTGEICLSGSQVAKGYWKDEENTAKQFVKLEGKGDRIWYKTGDIAKYEDGFLFYMARKDFQVKIRGYRIELDEINDAIAKLIEKTMVYTIPHPVVNGIADNLYTFVEGDSEMSKKDILLALGKILPTYMLPRDIFFIAEFPLNMNGKVDRKKLIEKII</sequence>
<dbReference type="Pfam" id="PF00501">
    <property type="entry name" value="AMP-binding"/>
    <property type="match status" value="1"/>
</dbReference>
<proteinExistence type="predicted"/>
<dbReference type="EMBL" id="CP040749">
    <property type="protein sequence ID" value="QCX38810.1"/>
    <property type="molecule type" value="Genomic_DNA"/>
</dbReference>
<dbReference type="InterPro" id="IPR020845">
    <property type="entry name" value="AMP-binding_CS"/>
</dbReference>
<evidence type="ECO:0000313" key="3">
    <source>
        <dbReference type="Proteomes" id="UP000306229"/>
    </source>
</evidence>
<dbReference type="PROSITE" id="PS00455">
    <property type="entry name" value="AMP_BINDING"/>
    <property type="match status" value="1"/>
</dbReference>
<evidence type="ECO:0000313" key="2">
    <source>
        <dbReference type="EMBL" id="QCX38810.1"/>
    </source>
</evidence>
<dbReference type="Proteomes" id="UP000306229">
    <property type="component" value="Chromosome"/>
</dbReference>
<dbReference type="Gene3D" id="3.30.300.30">
    <property type="match status" value="1"/>
</dbReference>
<dbReference type="GO" id="GO:0043041">
    <property type="term" value="P:amino acid activation for nonribosomal peptide biosynthetic process"/>
    <property type="evidence" value="ECO:0007669"/>
    <property type="project" value="TreeGrafter"/>
</dbReference>
<dbReference type="InterPro" id="IPR045851">
    <property type="entry name" value="AMP-bd_C_sf"/>
</dbReference>
<dbReference type="OrthoDB" id="9765680at2"/>
<dbReference type="InterPro" id="IPR000873">
    <property type="entry name" value="AMP-dep_synth/lig_dom"/>
</dbReference>
<protein>
    <submittedName>
        <fullName evidence="2">AMP-binding protein</fullName>
    </submittedName>
</protein>
<dbReference type="InterPro" id="IPR042099">
    <property type="entry name" value="ANL_N_sf"/>
</dbReference>
<dbReference type="GO" id="GO:0005737">
    <property type="term" value="C:cytoplasm"/>
    <property type="evidence" value="ECO:0007669"/>
    <property type="project" value="TreeGrafter"/>
</dbReference>
<dbReference type="AlphaFoldDB" id="A0A5B7TR77"/>
<gene>
    <name evidence="2" type="ORF">FF125_10330</name>
</gene>
<dbReference type="Gene3D" id="3.40.50.12780">
    <property type="entry name" value="N-terminal domain of ligase-like"/>
    <property type="match status" value="1"/>
</dbReference>